<evidence type="ECO:0000256" key="6">
    <source>
        <dbReference type="ARBA" id="ARBA00023136"/>
    </source>
</evidence>
<feature type="transmembrane region" description="Helical" evidence="7">
    <location>
        <begin position="163"/>
        <end position="180"/>
    </location>
</feature>
<feature type="domain" description="ABC transporter" evidence="8">
    <location>
        <begin position="336"/>
        <end position="536"/>
    </location>
</feature>
<dbReference type="STRING" id="272621.LBA0594"/>
<dbReference type="GO" id="GO:0005524">
    <property type="term" value="F:ATP binding"/>
    <property type="evidence" value="ECO:0007669"/>
    <property type="project" value="UniProtKB-KW"/>
</dbReference>
<dbReference type="OrthoDB" id="2260349at2"/>
<gene>
    <name evidence="10" type="ordered locus">LBA0594</name>
</gene>
<evidence type="ECO:0000313" key="11">
    <source>
        <dbReference type="Proteomes" id="UP000006381"/>
    </source>
</evidence>
<dbReference type="RefSeq" id="WP_011254198.1">
    <property type="nucleotide sequence ID" value="NC_006814.3"/>
</dbReference>
<proteinExistence type="predicted"/>
<dbReference type="KEGG" id="lac:LBA0594"/>
<dbReference type="PROSITE" id="PS50893">
    <property type="entry name" value="ABC_TRANSPORTER_2"/>
    <property type="match status" value="1"/>
</dbReference>
<dbReference type="SMART" id="SM00382">
    <property type="entry name" value="AAA"/>
    <property type="match status" value="1"/>
</dbReference>
<dbReference type="AlphaFoldDB" id="Q5FLF1"/>
<keyword evidence="11" id="KW-1185">Reference proteome</keyword>
<dbReference type="Gene3D" id="1.20.1560.10">
    <property type="entry name" value="ABC transporter type 1, transmembrane domain"/>
    <property type="match status" value="1"/>
</dbReference>
<evidence type="ECO:0000313" key="10">
    <source>
        <dbReference type="EMBL" id="AAV42473.1"/>
    </source>
</evidence>
<dbReference type="eggNOG" id="COG1132">
    <property type="taxonomic scope" value="Bacteria"/>
</dbReference>
<dbReference type="InterPro" id="IPR003439">
    <property type="entry name" value="ABC_transporter-like_ATP-bd"/>
</dbReference>
<dbReference type="PROSITE" id="PS50929">
    <property type="entry name" value="ABC_TM1F"/>
    <property type="match status" value="1"/>
</dbReference>
<keyword evidence="2 7" id="KW-0812">Transmembrane</keyword>
<dbReference type="EMBL" id="CP000033">
    <property type="protein sequence ID" value="AAV42473.1"/>
    <property type="molecule type" value="Genomic_DNA"/>
</dbReference>
<feature type="transmembrane region" description="Helical" evidence="7">
    <location>
        <begin position="134"/>
        <end position="157"/>
    </location>
</feature>
<dbReference type="InterPro" id="IPR036640">
    <property type="entry name" value="ABC1_TM_sf"/>
</dbReference>
<feature type="transmembrane region" description="Helical" evidence="7">
    <location>
        <begin position="248"/>
        <end position="270"/>
    </location>
</feature>
<feature type="domain" description="ABC transmembrane type-1" evidence="9">
    <location>
        <begin position="24"/>
        <end position="305"/>
    </location>
</feature>
<evidence type="ECO:0000259" key="8">
    <source>
        <dbReference type="PROSITE" id="PS50893"/>
    </source>
</evidence>
<dbReference type="GO" id="GO:0005886">
    <property type="term" value="C:plasma membrane"/>
    <property type="evidence" value="ECO:0007669"/>
    <property type="project" value="UniProtKB-SubCell"/>
</dbReference>
<dbReference type="GO" id="GO:0140359">
    <property type="term" value="F:ABC-type transporter activity"/>
    <property type="evidence" value="ECO:0007669"/>
    <property type="project" value="InterPro"/>
</dbReference>
<keyword evidence="5 7" id="KW-1133">Transmembrane helix</keyword>
<dbReference type="InterPro" id="IPR017871">
    <property type="entry name" value="ABC_transporter-like_CS"/>
</dbReference>
<dbReference type="CDD" id="cd03228">
    <property type="entry name" value="ABCC_MRP_Like"/>
    <property type="match status" value="1"/>
</dbReference>
<dbReference type="SUPFAM" id="SSF90123">
    <property type="entry name" value="ABC transporter transmembrane region"/>
    <property type="match status" value="1"/>
</dbReference>
<evidence type="ECO:0000259" key="9">
    <source>
        <dbReference type="PROSITE" id="PS50929"/>
    </source>
</evidence>
<evidence type="ECO:0000256" key="4">
    <source>
        <dbReference type="ARBA" id="ARBA00022840"/>
    </source>
</evidence>
<dbReference type="InterPro" id="IPR011527">
    <property type="entry name" value="ABC1_TM_dom"/>
</dbReference>
<protein>
    <submittedName>
        <fullName evidence="10">ABC transporter ATP-binding and membrane spanning permease</fullName>
    </submittedName>
</protein>
<evidence type="ECO:0000256" key="7">
    <source>
        <dbReference type="SAM" id="Phobius"/>
    </source>
</evidence>
<feature type="transmembrane region" description="Helical" evidence="7">
    <location>
        <begin position="23"/>
        <end position="47"/>
    </location>
</feature>
<dbReference type="PANTHER" id="PTHR24221">
    <property type="entry name" value="ATP-BINDING CASSETTE SUB-FAMILY B"/>
    <property type="match status" value="1"/>
</dbReference>
<dbReference type="InterPro" id="IPR003593">
    <property type="entry name" value="AAA+_ATPase"/>
</dbReference>
<keyword evidence="3" id="KW-0547">Nucleotide-binding</keyword>
<dbReference type="SUPFAM" id="SSF52540">
    <property type="entry name" value="P-loop containing nucleoside triphosphate hydrolases"/>
    <property type="match status" value="1"/>
</dbReference>
<evidence type="ECO:0000256" key="1">
    <source>
        <dbReference type="ARBA" id="ARBA00004651"/>
    </source>
</evidence>
<dbReference type="InterPro" id="IPR039421">
    <property type="entry name" value="Type_1_exporter"/>
</dbReference>
<keyword evidence="6 7" id="KW-0472">Membrane</keyword>
<feature type="transmembrane region" description="Helical" evidence="7">
    <location>
        <begin position="59"/>
        <end position="79"/>
    </location>
</feature>
<dbReference type="PATRIC" id="fig|272621.13.peg.567"/>
<comment type="subcellular location">
    <subcellularLocation>
        <location evidence="1">Cell membrane</location>
        <topology evidence="1">Multi-pass membrane protein</topology>
    </subcellularLocation>
</comment>
<evidence type="ECO:0000256" key="5">
    <source>
        <dbReference type="ARBA" id="ARBA00022989"/>
    </source>
</evidence>
<dbReference type="PROSITE" id="PS00211">
    <property type="entry name" value="ABC_TRANSPORTER_1"/>
    <property type="match status" value="1"/>
</dbReference>
<dbReference type="PANTHER" id="PTHR24221:SF654">
    <property type="entry name" value="ATP-BINDING CASSETTE SUB-FAMILY B MEMBER 6"/>
    <property type="match status" value="1"/>
</dbReference>
<dbReference type="Pfam" id="PF00664">
    <property type="entry name" value="ABC_membrane"/>
    <property type="match status" value="1"/>
</dbReference>
<evidence type="ECO:0000256" key="2">
    <source>
        <dbReference type="ARBA" id="ARBA00022692"/>
    </source>
</evidence>
<keyword evidence="4 10" id="KW-0067">ATP-binding</keyword>
<accession>Q5FLF1</accession>
<sequence>MEGVYVRRGSGIKYVVRNYPKHILLFAILSVLLATITVSDALVLQFIINNVRNTNKIPYYVLVLSVIVFILIEGFVYYFQQFNSEYLAKKAINLYRGIVFKRITSQPISTFNAKSPSNYVSLMTAQMDNLDENYFAAIFWAFYLVIQFIVACVIALIINPAMAGIAIILCIPNLLLPLIFRKSLESSKIATIRQTDSYVAKISDYLFGFADWKINSGNKIINKQESMQNKQLLQSQRRELKAQNLSTAFNHAFSNVLYLGTWLIGAFFILNRQMTIASVVAFSQLVINISFPIYSCADMFSQIVGGKKLFEKIEKQILIKDNDSNGIGNLGTVKEIRFKDVSFESKQQMILNSLNLSILANKKYLIKGPSGSGKTTFLKILTKQILDYSGHITFNSQDFKNISDRELYSKIGYLPQHGHIFETTLANNLSLFQEKEREDLIKVLQFVELEKWANEEALNKQIDSESVSGGEAKRIELARILLQNKEIIILDEFSSELDKETFKKIENKIFSLPNKTVLYVTHVYDNELINKADQVIQF</sequence>
<dbReference type="BioCyc" id="LACI272621:G1G49-618-MONOMER"/>
<dbReference type="InterPro" id="IPR027417">
    <property type="entry name" value="P-loop_NTPase"/>
</dbReference>
<dbReference type="Gene3D" id="3.40.50.300">
    <property type="entry name" value="P-loop containing nucleotide triphosphate hydrolases"/>
    <property type="match status" value="1"/>
</dbReference>
<reference evidence="10 11" key="1">
    <citation type="journal article" date="2005" name="Proc. Natl. Acad. Sci. U.S.A.">
        <title>Complete genome sequence of the probiotic lactic acid bacterium Lactobacillus acidophilus NCFM.</title>
        <authorList>
            <person name="Altermann E."/>
            <person name="Russell W.M."/>
            <person name="Azcarate-Peril M.A."/>
            <person name="Barrangou R."/>
            <person name="Buck B.L."/>
            <person name="McAuliffe O."/>
            <person name="Souther N."/>
            <person name="Dobson A."/>
            <person name="Duong T."/>
            <person name="Callanan M."/>
            <person name="Lick S."/>
            <person name="Hamrick A."/>
            <person name="Cano R."/>
            <person name="Klaenhammer T.R."/>
        </authorList>
    </citation>
    <scope>NUCLEOTIDE SEQUENCE [LARGE SCALE GENOMIC DNA]</scope>
    <source>
        <strain evidence="11">ATCC 700396 / NCK56 / N2 / NCFM</strain>
    </source>
</reference>
<dbReference type="Pfam" id="PF00005">
    <property type="entry name" value="ABC_tran"/>
    <property type="match status" value="1"/>
</dbReference>
<dbReference type="GO" id="GO:0016887">
    <property type="term" value="F:ATP hydrolysis activity"/>
    <property type="evidence" value="ECO:0007669"/>
    <property type="project" value="InterPro"/>
</dbReference>
<organism evidence="11">
    <name type="scientific">Lactobacillus acidophilus (strain ATCC 700396 / NCK56 / N2 / NCFM)</name>
    <dbReference type="NCBI Taxonomy" id="272621"/>
    <lineage>
        <taxon>Bacteria</taxon>
        <taxon>Bacillati</taxon>
        <taxon>Bacillota</taxon>
        <taxon>Bacilli</taxon>
        <taxon>Lactobacillales</taxon>
        <taxon>Lactobacillaceae</taxon>
        <taxon>Lactobacillus</taxon>
    </lineage>
</organism>
<dbReference type="GO" id="GO:0034040">
    <property type="term" value="F:ATPase-coupled lipid transmembrane transporter activity"/>
    <property type="evidence" value="ECO:0007669"/>
    <property type="project" value="TreeGrafter"/>
</dbReference>
<dbReference type="HOGENOM" id="CLU_000604_84_3_9"/>
<evidence type="ECO:0000256" key="3">
    <source>
        <dbReference type="ARBA" id="ARBA00022741"/>
    </source>
</evidence>
<dbReference type="Proteomes" id="UP000006381">
    <property type="component" value="Chromosome"/>
</dbReference>
<name>Q5FLF1_LACAC</name>